<dbReference type="SUPFAM" id="SSF53383">
    <property type="entry name" value="PLP-dependent transferases"/>
    <property type="match status" value="1"/>
</dbReference>
<evidence type="ECO:0000256" key="1">
    <source>
        <dbReference type="ARBA" id="ARBA00008954"/>
    </source>
</evidence>
<dbReference type="InterPro" id="IPR005814">
    <property type="entry name" value="Aminotrans_3"/>
</dbReference>
<comment type="similarity">
    <text evidence="1 3">Belongs to the class-III pyridoxal-phosphate-dependent aminotransferase family.</text>
</comment>
<name>A0A542XVD7_SALAC</name>
<keyword evidence="4" id="KW-0808">Transferase</keyword>
<evidence type="ECO:0000313" key="7">
    <source>
        <dbReference type="Proteomes" id="UP000677457"/>
    </source>
</evidence>
<dbReference type="AlphaFoldDB" id="A0A542XVD7"/>
<reference evidence="4 7" key="2">
    <citation type="submission" date="2021-03" db="EMBL/GenBank/DDBJ databases">
        <title>Whole genome shotgun sequence of Salinispora arenicola NBRC 105043.</title>
        <authorList>
            <person name="Komaki H."/>
            <person name="Tamura T."/>
        </authorList>
    </citation>
    <scope>NUCLEOTIDE SEQUENCE [LARGE SCALE GENOMIC DNA]</scope>
    <source>
        <strain evidence="4 7">NBRC 105043</strain>
    </source>
</reference>
<keyword evidence="7" id="KW-1185">Reference proteome</keyword>
<dbReference type="RefSeq" id="WP_016811446.1">
    <property type="nucleotide sequence ID" value="NZ_BOQM01000001.1"/>
</dbReference>
<dbReference type="GeneID" id="93774185"/>
<reference evidence="5 6" key="1">
    <citation type="submission" date="2019-06" db="EMBL/GenBank/DDBJ databases">
        <title>Sequencing the genomes of 1000 actinobacteria strains.</title>
        <authorList>
            <person name="Klenk H.-P."/>
        </authorList>
    </citation>
    <scope>NUCLEOTIDE SEQUENCE [LARGE SCALE GENOMIC DNA]</scope>
    <source>
        <strain evidence="5 6">DSM 44819</strain>
    </source>
</reference>
<protein>
    <submittedName>
        <fullName evidence="4">Aspartate aminotransferase family protein</fullName>
    </submittedName>
</protein>
<evidence type="ECO:0000256" key="2">
    <source>
        <dbReference type="ARBA" id="ARBA00022898"/>
    </source>
</evidence>
<organism evidence="5 6">
    <name type="scientific">Salinispora arenicola</name>
    <dbReference type="NCBI Taxonomy" id="168697"/>
    <lineage>
        <taxon>Bacteria</taxon>
        <taxon>Bacillati</taxon>
        <taxon>Actinomycetota</taxon>
        <taxon>Actinomycetes</taxon>
        <taxon>Micromonosporales</taxon>
        <taxon>Micromonosporaceae</taxon>
        <taxon>Salinispora</taxon>
    </lineage>
</organism>
<sequence length="449" mass="46940">MTVKSAAGTSQLLAARLQIPPIPYTHAAGCWIYADDGRRYLDASSGIVNVNIGHAHPTVVEALRDQAGICTYASPGSLVADQMEQLAAATARAVHRPDDRVMFTPTGTHAVEAAITLARLAQRARGEAGRHKVLTASLGYHGNSAFVLALSGHRSRRPHADDTFGIGPAFDPPYPGQHLGCPYPACRIECAQAVREAIINAGPESVAAVLVEPVNGTTGGGYVPPAGYLRAVREICDEYDVLVIHDEVLTGLGRTGLPLASHHTPDAQAHIVTLAKGLGAGFVPLAATVVAPDLVEDILSSGRWLPLMGTMSATPLQARVGLAVLSVLDDIGALDRDQVRGAVVGRVVAEVTRGLPVVTDVRGLGYFHGIELAPGTVADALRITRSNGLLLYPFVGFHRDGSGEGLLVAPPLNATDADLNFLGHALRTSLDGLGERSRPRSGGHPTAVN</sequence>
<dbReference type="Proteomes" id="UP000677457">
    <property type="component" value="Unassembled WGS sequence"/>
</dbReference>
<dbReference type="Pfam" id="PF00202">
    <property type="entry name" value="Aminotran_3"/>
    <property type="match status" value="1"/>
</dbReference>
<dbReference type="InterPro" id="IPR015421">
    <property type="entry name" value="PyrdxlP-dep_Trfase_major"/>
</dbReference>
<evidence type="ECO:0000256" key="3">
    <source>
        <dbReference type="RuleBase" id="RU003560"/>
    </source>
</evidence>
<accession>A0A542XVD7</accession>
<dbReference type="CDD" id="cd00610">
    <property type="entry name" value="OAT_like"/>
    <property type="match status" value="1"/>
</dbReference>
<dbReference type="PANTHER" id="PTHR43094">
    <property type="entry name" value="AMINOTRANSFERASE"/>
    <property type="match status" value="1"/>
</dbReference>
<comment type="caution">
    <text evidence="5">The sequence shown here is derived from an EMBL/GenBank/DDBJ whole genome shotgun (WGS) entry which is preliminary data.</text>
</comment>
<dbReference type="PROSITE" id="PS00600">
    <property type="entry name" value="AA_TRANSFER_CLASS_3"/>
    <property type="match status" value="1"/>
</dbReference>
<dbReference type="InterPro" id="IPR015424">
    <property type="entry name" value="PyrdxlP-dep_Trfase"/>
</dbReference>
<dbReference type="InterPro" id="IPR015422">
    <property type="entry name" value="PyrdxlP-dep_Trfase_small"/>
</dbReference>
<dbReference type="EMBL" id="VFOL01000001">
    <property type="protein sequence ID" value="TQL39804.1"/>
    <property type="molecule type" value="Genomic_DNA"/>
</dbReference>
<dbReference type="PANTHER" id="PTHR43094:SF1">
    <property type="entry name" value="AMINOTRANSFERASE CLASS-III"/>
    <property type="match status" value="1"/>
</dbReference>
<dbReference type="GO" id="GO:0030170">
    <property type="term" value="F:pyridoxal phosphate binding"/>
    <property type="evidence" value="ECO:0007669"/>
    <property type="project" value="InterPro"/>
</dbReference>
<evidence type="ECO:0000313" key="5">
    <source>
        <dbReference type="EMBL" id="TQL39804.1"/>
    </source>
</evidence>
<evidence type="ECO:0000313" key="4">
    <source>
        <dbReference type="EMBL" id="GIM81033.1"/>
    </source>
</evidence>
<evidence type="ECO:0000313" key="6">
    <source>
        <dbReference type="Proteomes" id="UP000315983"/>
    </source>
</evidence>
<proteinExistence type="inferred from homology"/>
<dbReference type="Gene3D" id="3.40.640.10">
    <property type="entry name" value="Type I PLP-dependent aspartate aminotransferase-like (Major domain)"/>
    <property type="match status" value="1"/>
</dbReference>
<dbReference type="Gene3D" id="3.90.1150.10">
    <property type="entry name" value="Aspartate Aminotransferase, domain 1"/>
    <property type="match status" value="1"/>
</dbReference>
<gene>
    <name evidence="5" type="ORF">FB564_5077</name>
    <name evidence="4" type="ORF">Sar04_00160</name>
</gene>
<keyword evidence="2 3" id="KW-0663">Pyridoxal phosphate</keyword>
<dbReference type="InterPro" id="IPR049704">
    <property type="entry name" value="Aminotrans_3_PPA_site"/>
</dbReference>
<dbReference type="Proteomes" id="UP000315983">
    <property type="component" value="Unassembled WGS sequence"/>
</dbReference>
<dbReference type="EMBL" id="BOQM01000001">
    <property type="protein sequence ID" value="GIM81033.1"/>
    <property type="molecule type" value="Genomic_DNA"/>
</dbReference>
<keyword evidence="4" id="KW-0032">Aminotransferase</keyword>
<dbReference type="GO" id="GO:0008483">
    <property type="term" value="F:transaminase activity"/>
    <property type="evidence" value="ECO:0007669"/>
    <property type="project" value="UniProtKB-KW"/>
</dbReference>